<protein>
    <submittedName>
        <fullName evidence="2">Uncharacterized protein</fullName>
    </submittedName>
</protein>
<dbReference type="HOGENOM" id="CLU_3081261_0_0_4"/>
<gene>
    <name evidence="2" type="ORF">HMPREF0551_0079</name>
</gene>
<organism evidence="2 3">
    <name type="scientific">Lautropia mirabilis ATCC 51599</name>
    <dbReference type="NCBI Taxonomy" id="887898"/>
    <lineage>
        <taxon>Bacteria</taxon>
        <taxon>Pseudomonadati</taxon>
        <taxon>Pseudomonadota</taxon>
        <taxon>Betaproteobacteria</taxon>
        <taxon>Burkholderiales</taxon>
        <taxon>Burkholderiaceae</taxon>
        <taxon>Lautropia</taxon>
    </lineage>
</organism>
<evidence type="ECO:0000256" key="1">
    <source>
        <dbReference type="SAM" id="Phobius"/>
    </source>
</evidence>
<reference evidence="2 3" key="1">
    <citation type="submission" date="2010-12" db="EMBL/GenBank/DDBJ databases">
        <authorList>
            <person name="Muzny D."/>
            <person name="Qin X."/>
            <person name="Deng J."/>
            <person name="Jiang H."/>
            <person name="Liu Y."/>
            <person name="Qu J."/>
            <person name="Song X.-Z."/>
            <person name="Zhang L."/>
            <person name="Thornton R."/>
            <person name="Coyle M."/>
            <person name="Francisco L."/>
            <person name="Jackson L."/>
            <person name="Javaid M."/>
            <person name="Korchina V."/>
            <person name="Kovar C."/>
            <person name="Mata R."/>
            <person name="Mathew T."/>
            <person name="Ngo R."/>
            <person name="Nguyen L."/>
            <person name="Nguyen N."/>
            <person name="Okwuonu G."/>
            <person name="Ongeri F."/>
            <person name="Pham C."/>
            <person name="Simmons D."/>
            <person name="Wilczek-Boney K."/>
            <person name="Hale W."/>
            <person name="Jakkamsetti A."/>
            <person name="Pham P."/>
            <person name="Ruth R."/>
            <person name="San Lucas F."/>
            <person name="Warren J."/>
            <person name="Zhang J."/>
            <person name="Zhao Z."/>
            <person name="Zhou C."/>
            <person name="Zhu D."/>
            <person name="Lee S."/>
            <person name="Bess C."/>
            <person name="Blankenburg K."/>
            <person name="Forbes L."/>
            <person name="Fu Q."/>
            <person name="Gubbala S."/>
            <person name="Hirani K."/>
            <person name="Jayaseelan J.C."/>
            <person name="Lara F."/>
            <person name="Munidasa M."/>
            <person name="Palculict T."/>
            <person name="Patil S."/>
            <person name="Pu L.-L."/>
            <person name="Saada N."/>
            <person name="Tang L."/>
            <person name="Weissenberger G."/>
            <person name="Zhu Y."/>
            <person name="Hemphill L."/>
            <person name="Shang Y."/>
            <person name="Youmans B."/>
            <person name="Ayvaz T."/>
            <person name="Ross M."/>
            <person name="Santibanez J."/>
            <person name="Aqrawi P."/>
            <person name="Gross S."/>
            <person name="Joshi V."/>
            <person name="Fowler G."/>
            <person name="Nazareth L."/>
            <person name="Reid J."/>
            <person name="Worley K."/>
            <person name="Petrosino J."/>
            <person name="Highlander S."/>
            <person name="Gibbs R."/>
        </authorList>
    </citation>
    <scope>NUCLEOTIDE SEQUENCE [LARGE SCALE GENOMIC DNA]</scope>
    <source>
        <strain evidence="2 3">ATCC 51599</strain>
    </source>
</reference>
<dbReference type="Proteomes" id="UP000011021">
    <property type="component" value="Unassembled WGS sequence"/>
</dbReference>
<proteinExistence type="predicted"/>
<keyword evidence="1" id="KW-0812">Transmembrane</keyword>
<dbReference type="EMBL" id="AEQP01000001">
    <property type="protein sequence ID" value="EFV95896.1"/>
    <property type="molecule type" value="Genomic_DNA"/>
</dbReference>
<name>E7RUB3_9BURK</name>
<evidence type="ECO:0000313" key="3">
    <source>
        <dbReference type="Proteomes" id="UP000011021"/>
    </source>
</evidence>
<comment type="caution">
    <text evidence="2">The sequence shown here is derived from an EMBL/GenBank/DDBJ whole genome shotgun (WGS) entry which is preliminary data.</text>
</comment>
<accession>E7RUB3</accession>
<evidence type="ECO:0000313" key="2">
    <source>
        <dbReference type="EMBL" id="EFV95896.1"/>
    </source>
</evidence>
<dbReference type="AlphaFoldDB" id="E7RUB3"/>
<keyword evidence="1" id="KW-0472">Membrane</keyword>
<sequence>MFGPPAEQLPPVLLVEMGFVSSMPVLGLVILIFTQIPVTDLMFGMGRHVDLF</sequence>
<feature type="transmembrane region" description="Helical" evidence="1">
    <location>
        <begin position="12"/>
        <end position="33"/>
    </location>
</feature>
<keyword evidence="3" id="KW-1185">Reference proteome</keyword>
<keyword evidence="1" id="KW-1133">Transmembrane helix</keyword>